<sequence>MELSSFLDQKGFMMSNSDASVFVYHKGSVTLYFFVYVDDLLLTGNHVPSISQFQARVSALFLLKRLGDVIYFLGIEVLPTTNGYLLS</sequence>
<feature type="domain" description="Reverse transcriptase Ty1/copia-type" evidence="1">
    <location>
        <begin position="3"/>
        <end position="86"/>
    </location>
</feature>
<evidence type="ECO:0000259" key="1">
    <source>
        <dbReference type="Pfam" id="PF07727"/>
    </source>
</evidence>
<gene>
    <name evidence="2" type="ORF">LTRI10_LOCUS6200</name>
</gene>
<reference evidence="2 3" key="1">
    <citation type="submission" date="2024-04" db="EMBL/GenBank/DDBJ databases">
        <authorList>
            <person name="Fracassetti M."/>
        </authorList>
    </citation>
    <scope>NUCLEOTIDE SEQUENCE [LARGE SCALE GENOMIC DNA]</scope>
</reference>
<dbReference type="EMBL" id="OZ034814">
    <property type="protein sequence ID" value="CAL1358663.1"/>
    <property type="molecule type" value="Genomic_DNA"/>
</dbReference>
<organism evidence="2 3">
    <name type="scientific">Linum trigynum</name>
    <dbReference type="NCBI Taxonomy" id="586398"/>
    <lineage>
        <taxon>Eukaryota</taxon>
        <taxon>Viridiplantae</taxon>
        <taxon>Streptophyta</taxon>
        <taxon>Embryophyta</taxon>
        <taxon>Tracheophyta</taxon>
        <taxon>Spermatophyta</taxon>
        <taxon>Magnoliopsida</taxon>
        <taxon>eudicotyledons</taxon>
        <taxon>Gunneridae</taxon>
        <taxon>Pentapetalae</taxon>
        <taxon>rosids</taxon>
        <taxon>fabids</taxon>
        <taxon>Malpighiales</taxon>
        <taxon>Linaceae</taxon>
        <taxon>Linum</taxon>
    </lineage>
</organism>
<name>A0AAV2CQ58_9ROSI</name>
<dbReference type="AlphaFoldDB" id="A0AAV2CQ58"/>
<evidence type="ECO:0000313" key="3">
    <source>
        <dbReference type="Proteomes" id="UP001497516"/>
    </source>
</evidence>
<dbReference type="Proteomes" id="UP001497516">
    <property type="component" value="Chromosome 10"/>
</dbReference>
<dbReference type="Pfam" id="PF07727">
    <property type="entry name" value="RVT_2"/>
    <property type="match status" value="1"/>
</dbReference>
<keyword evidence="3" id="KW-1185">Reference proteome</keyword>
<dbReference type="InterPro" id="IPR013103">
    <property type="entry name" value="RVT_2"/>
</dbReference>
<evidence type="ECO:0000313" key="2">
    <source>
        <dbReference type="EMBL" id="CAL1358663.1"/>
    </source>
</evidence>
<proteinExistence type="predicted"/>
<protein>
    <recommendedName>
        <fullName evidence="1">Reverse transcriptase Ty1/copia-type domain-containing protein</fullName>
    </recommendedName>
</protein>
<accession>A0AAV2CQ58</accession>